<sequence length="461" mass="49193">MRSEGAPVGFNARSVRMTLAVPLASALVLTHPSTVAAQPSRPSDAIATLVGDVARADQDLADLQSRIHTQQESVMKALHDLERARDTAQVARRALEASQQKAQQTSESVNRAQEKFDEFAASQYTNGPSPWPISATTPEQVISDGSTQQTMVLAFSEARQNLQLARIEQTNAASATRRAKEDADDAARDAQARYDETVQQLRSTESAFAAAQTDIDSAAAQARATRQRLDDALRSTPATASAPEVPDWDTDPARQTADRNWNLTVPVLPNVNLQDPVAVINSVLQISATSAQLTADLGRRFLVTLGILPSPSPAATAAPAGQIPRVYGQQAAEFAIRRGMSQMGVPYSWGGGNAGGPTKGIDQGAGTVGFDCSGLMVYAFAGVGIKLPKYSGAQYEQGRRIPVSQMRRGDLLFWGAGGSQHVALYLGQGQMLESPFTGSQVRIAPVRPSGMTTHAVRLIEY</sequence>
<dbReference type="Gene3D" id="3.90.1720.10">
    <property type="entry name" value="endopeptidase domain like (from Nostoc punctiforme)"/>
    <property type="match status" value="1"/>
</dbReference>
<keyword evidence="3" id="KW-0378">Hydrolase</keyword>
<evidence type="ECO:0000256" key="4">
    <source>
        <dbReference type="ARBA" id="ARBA00022807"/>
    </source>
</evidence>
<feature type="coiled-coil region" evidence="5">
    <location>
        <begin position="53"/>
        <end position="115"/>
    </location>
</feature>
<evidence type="ECO:0000256" key="6">
    <source>
        <dbReference type="SAM" id="MobiDB-lite"/>
    </source>
</evidence>
<dbReference type="SUPFAM" id="SSF54001">
    <property type="entry name" value="Cysteine proteinases"/>
    <property type="match status" value="1"/>
</dbReference>
<feature type="signal peptide" evidence="7">
    <location>
        <begin position="1"/>
        <end position="37"/>
    </location>
</feature>
<evidence type="ECO:0000313" key="10">
    <source>
        <dbReference type="Proteomes" id="UP000192366"/>
    </source>
</evidence>
<organism evidence="9 10">
    <name type="scientific">Mycolicibacterium bacteremicum</name>
    <name type="common">Mycobacterium bacteremicum</name>
    <dbReference type="NCBI Taxonomy" id="564198"/>
    <lineage>
        <taxon>Bacteria</taxon>
        <taxon>Bacillati</taxon>
        <taxon>Actinomycetota</taxon>
        <taxon>Actinomycetes</taxon>
        <taxon>Mycobacteriales</taxon>
        <taxon>Mycobacteriaceae</taxon>
        <taxon>Mycolicibacterium</taxon>
    </lineage>
</organism>
<evidence type="ECO:0000256" key="2">
    <source>
        <dbReference type="ARBA" id="ARBA00022670"/>
    </source>
</evidence>
<keyword evidence="4" id="KW-0788">Thiol protease</keyword>
<feature type="domain" description="NlpC/P60" evidence="8">
    <location>
        <begin position="329"/>
        <end position="461"/>
    </location>
</feature>
<dbReference type="PANTHER" id="PTHR47359:SF3">
    <property type="entry name" value="NLP_P60 DOMAIN-CONTAINING PROTEIN-RELATED"/>
    <property type="match status" value="1"/>
</dbReference>
<feature type="compositionally biased region" description="Basic and acidic residues" evidence="6">
    <location>
        <begin position="178"/>
        <end position="191"/>
    </location>
</feature>
<keyword evidence="2" id="KW-0645">Protease</keyword>
<proteinExistence type="inferred from homology"/>
<dbReference type="Gene3D" id="1.10.287.1700">
    <property type="match status" value="1"/>
</dbReference>
<feature type="chain" id="PRO_5012664869" description="NlpC/P60 domain-containing protein" evidence="7">
    <location>
        <begin position="38"/>
        <end position="461"/>
    </location>
</feature>
<evidence type="ECO:0000313" key="9">
    <source>
        <dbReference type="EMBL" id="ORA02756.1"/>
    </source>
</evidence>
<feature type="region of interest" description="Disordered" evidence="6">
    <location>
        <begin position="171"/>
        <end position="191"/>
    </location>
</feature>
<keyword evidence="10" id="KW-1185">Reference proteome</keyword>
<evidence type="ECO:0000256" key="1">
    <source>
        <dbReference type="ARBA" id="ARBA00007074"/>
    </source>
</evidence>
<dbReference type="Proteomes" id="UP000192366">
    <property type="component" value="Unassembled WGS sequence"/>
</dbReference>
<comment type="caution">
    <text evidence="9">The sequence shown here is derived from an EMBL/GenBank/DDBJ whole genome shotgun (WGS) entry which is preliminary data.</text>
</comment>
<dbReference type="InterPro" id="IPR051794">
    <property type="entry name" value="PG_Endopeptidase_C40"/>
</dbReference>
<dbReference type="RefSeq" id="WP_083060977.1">
    <property type="nucleotide sequence ID" value="NZ_JACKVM010000008.1"/>
</dbReference>
<keyword evidence="7" id="KW-0732">Signal</keyword>
<dbReference type="AlphaFoldDB" id="A0A1W9YRS5"/>
<reference evidence="9 10" key="1">
    <citation type="submission" date="2017-02" db="EMBL/GenBank/DDBJ databases">
        <title>The new phylogeny of genus Mycobacterium.</title>
        <authorList>
            <person name="Tortoli E."/>
            <person name="Trovato A."/>
            <person name="Cirillo D.M."/>
        </authorList>
    </citation>
    <scope>NUCLEOTIDE SEQUENCE [LARGE SCALE GENOMIC DNA]</scope>
    <source>
        <strain evidence="9 10">DSM 45578</strain>
    </source>
</reference>
<evidence type="ECO:0000256" key="3">
    <source>
        <dbReference type="ARBA" id="ARBA00022801"/>
    </source>
</evidence>
<dbReference type="Pfam" id="PF00877">
    <property type="entry name" value="NLPC_P60"/>
    <property type="match status" value="1"/>
</dbReference>
<dbReference type="STRING" id="564198.BST17_21760"/>
<dbReference type="GO" id="GO:0008234">
    <property type="term" value="F:cysteine-type peptidase activity"/>
    <property type="evidence" value="ECO:0007669"/>
    <property type="project" value="UniProtKB-KW"/>
</dbReference>
<evidence type="ECO:0000256" key="5">
    <source>
        <dbReference type="SAM" id="Coils"/>
    </source>
</evidence>
<accession>A0A1W9YRS5</accession>
<feature type="region of interest" description="Disordered" evidence="6">
    <location>
        <begin position="232"/>
        <end position="252"/>
    </location>
</feature>
<name>A0A1W9YRS5_MYCBA</name>
<dbReference type="OrthoDB" id="4771638at2"/>
<dbReference type="InterPro" id="IPR000064">
    <property type="entry name" value="NLP_P60_dom"/>
</dbReference>
<keyword evidence="5" id="KW-0175">Coiled coil</keyword>
<protein>
    <recommendedName>
        <fullName evidence="8">NlpC/P60 domain-containing protein</fullName>
    </recommendedName>
</protein>
<dbReference type="PANTHER" id="PTHR47359">
    <property type="entry name" value="PEPTIDOGLYCAN DL-ENDOPEPTIDASE CWLO"/>
    <property type="match status" value="1"/>
</dbReference>
<gene>
    <name evidence="9" type="ORF">BST17_21760</name>
</gene>
<dbReference type="GO" id="GO:0006508">
    <property type="term" value="P:proteolysis"/>
    <property type="evidence" value="ECO:0007669"/>
    <property type="project" value="UniProtKB-KW"/>
</dbReference>
<dbReference type="PROSITE" id="PS51935">
    <property type="entry name" value="NLPC_P60"/>
    <property type="match status" value="1"/>
</dbReference>
<comment type="similarity">
    <text evidence="1">Belongs to the peptidase C40 family.</text>
</comment>
<dbReference type="InterPro" id="IPR053716">
    <property type="entry name" value="Flag_assembly_chemotaxis_eff"/>
</dbReference>
<dbReference type="InterPro" id="IPR038765">
    <property type="entry name" value="Papain-like_cys_pep_sf"/>
</dbReference>
<dbReference type="EMBL" id="MVHJ01000024">
    <property type="protein sequence ID" value="ORA02756.1"/>
    <property type="molecule type" value="Genomic_DNA"/>
</dbReference>
<evidence type="ECO:0000256" key="7">
    <source>
        <dbReference type="SAM" id="SignalP"/>
    </source>
</evidence>
<evidence type="ECO:0000259" key="8">
    <source>
        <dbReference type="PROSITE" id="PS51935"/>
    </source>
</evidence>